<dbReference type="InterPro" id="IPR001466">
    <property type="entry name" value="Beta-lactam-related"/>
</dbReference>
<protein>
    <submittedName>
        <fullName evidence="2">Serine hydrolase domain-containing protein</fullName>
    </submittedName>
</protein>
<name>A0ABN3CHG6_9ACTN</name>
<dbReference type="Pfam" id="PF00144">
    <property type="entry name" value="Beta-lactamase"/>
    <property type="match status" value="1"/>
</dbReference>
<dbReference type="PANTHER" id="PTHR46825:SF7">
    <property type="entry name" value="D-ALANYL-D-ALANINE CARBOXYPEPTIDASE"/>
    <property type="match status" value="1"/>
</dbReference>
<dbReference type="PANTHER" id="PTHR46825">
    <property type="entry name" value="D-ALANYL-D-ALANINE-CARBOXYPEPTIDASE/ENDOPEPTIDASE AMPH"/>
    <property type="match status" value="1"/>
</dbReference>
<evidence type="ECO:0000313" key="3">
    <source>
        <dbReference type="Proteomes" id="UP001499843"/>
    </source>
</evidence>
<reference evidence="2 3" key="1">
    <citation type="journal article" date="2019" name="Int. J. Syst. Evol. Microbiol.">
        <title>The Global Catalogue of Microorganisms (GCM) 10K type strain sequencing project: providing services to taxonomists for standard genome sequencing and annotation.</title>
        <authorList>
            <consortium name="The Broad Institute Genomics Platform"/>
            <consortium name="The Broad Institute Genome Sequencing Center for Infectious Disease"/>
            <person name="Wu L."/>
            <person name="Ma J."/>
        </authorList>
    </citation>
    <scope>NUCLEOTIDE SEQUENCE [LARGE SCALE GENOMIC DNA]</scope>
    <source>
        <strain evidence="2 3">JCM 16114</strain>
    </source>
</reference>
<organism evidence="2 3">
    <name type="scientific">Nonomuraea monospora</name>
    <dbReference type="NCBI Taxonomy" id="568818"/>
    <lineage>
        <taxon>Bacteria</taxon>
        <taxon>Bacillati</taxon>
        <taxon>Actinomycetota</taxon>
        <taxon>Actinomycetes</taxon>
        <taxon>Streptosporangiales</taxon>
        <taxon>Streptosporangiaceae</taxon>
        <taxon>Nonomuraea</taxon>
    </lineage>
</organism>
<dbReference type="Proteomes" id="UP001499843">
    <property type="component" value="Unassembled WGS sequence"/>
</dbReference>
<sequence length="351" mass="37884">MQAFIDAGFLGVQLQVNDEQGKWVDSAGVRKLGTNAKPPVNGRFYAGSNVKTMIATVVLQLVAEGKIGLDDSVAGLLPEFGLDARITVRMLLQHTSGVFNYTGDFDPDGSWVPGIPSTGQEWLPNRLRHYEPEELVRFALSKPARFEPGTDQKYTNTNYTLAALVIEKVTGRSYAEELRRRIFKPLGLTGTSLSDDRAQLPGPHSHGYYSYKDASGKEQVVDISRQDLSLLSGAGDLITTSQDLHTFFSALNSGKLLPAELLAEMRTPNPTMGYGLGVFVQNLGPNCTVLRHNGSPPHGYGALMYSSPDGKTTVTGAVTWVDSATRGPAANFQTLVDGLVKEVFCDGKSAG</sequence>
<dbReference type="GO" id="GO:0016787">
    <property type="term" value="F:hydrolase activity"/>
    <property type="evidence" value="ECO:0007669"/>
    <property type="project" value="UniProtKB-KW"/>
</dbReference>
<keyword evidence="2" id="KW-0378">Hydrolase</keyword>
<dbReference type="InterPro" id="IPR050491">
    <property type="entry name" value="AmpC-like"/>
</dbReference>
<feature type="domain" description="Beta-lactamase-related" evidence="1">
    <location>
        <begin position="7"/>
        <end position="331"/>
    </location>
</feature>
<dbReference type="SUPFAM" id="SSF56601">
    <property type="entry name" value="beta-lactamase/transpeptidase-like"/>
    <property type="match status" value="1"/>
</dbReference>
<evidence type="ECO:0000313" key="2">
    <source>
        <dbReference type="EMBL" id="GAA2208636.1"/>
    </source>
</evidence>
<gene>
    <name evidence="2" type="ORF">GCM10009850_040940</name>
</gene>
<proteinExistence type="predicted"/>
<evidence type="ECO:0000259" key="1">
    <source>
        <dbReference type="Pfam" id="PF00144"/>
    </source>
</evidence>
<dbReference type="Gene3D" id="3.40.710.10">
    <property type="entry name" value="DD-peptidase/beta-lactamase superfamily"/>
    <property type="match status" value="1"/>
</dbReference>
<keyword evidence="3" id="KW-1185">Reference proteome</keyword>
<comment type="caution">
    <text evidence="2">The sequence shown here is derived from an EMBL/GenBank/DDBJ whole genome shotgun (WGS) entry which is preliminary data.</text>
</comment>
<dbReference type="InterPro" id="IPR012338">
    <property type="entry name" value="Beta-lactam/transpept-like"/>
</dbReference>
<dbReference type="EMBL" id="BAAAQX010000009">
    <property type="protein sequence ID" value="GAA2208636.1"/>
    <property type="molecule type" value="Genomic_DNA"/>
</dbReference>
<accession>A0ABN3CHG6</accession>